<evidence type="ECO:0000313" key="4">
    <source>
        <dbReference type="EMBL" id="TGL62258.1"/>
    </source>
</evidence>
<gene>
    <name evidence="4" type="ORF">EHQ58_03395</name>
</gene>
<dbReference type="PANTHER" id="PTHR43976">
    <property type="entry name" value="SHORT CHAIN DEHYDROGENASE"/>
    <property type="match status" value="1"/>
</dbReference>
<dbReference type="RefSeq" id="WP_135621992.1">
    <property type="nucleotide sequence ID" value="NZ_RQGD01000010.1"/>
</dbReference>
<dbReference type="EMBL" id="RQGD01000010">
    <property type="protein sequence ID" value="TGL62258.1"/>
    <property type="molecule type" value="Genomic_DNA"/>
</dbReference>
<dbReference type="InterPro" id="IPR002347">
    <property type="entry name" value="SDR_fam"/>
</dbReference>
<evidence type="ECO:0000313" key="5">
    <source>
        <dbReference type="Proteomes" id="UP000297693"/>
    </source>
</evidence>
<proteinExistence type="inferred from homology"/>
<dbReference type="PANTHER" id="PTHR43976:SF16">
    <property type="entry name" value="SHORT-CHAIN DEHYDROGENASE_REDUCTASE FAMILY PROTEIN"/>
    <property type="match status" value="1"/>
</dbReference>
<keyword evidence="5" id="KW-1185">Reference proteome</keyword>
<reference evidence="4" key="1">
    <citation type="journal article" date="2019" name="PLoS Negl. Trop. Dis.">
        <title>Revisiting the worldwide diversity of Leptospira species in the environment.</title>
        <authorList>
            <person name="Vincent A.T."/>
            <person name="Schiettekatte O."/>
            <person name="Bourhy P."/>
            <person name="Veyrier F.J."/>
            <person name="Picardeau M."/>
        </authorList>
    </citation>
    <scope>NUCLEOTIDE SEQUENCE [LARGE SCALE GENOMIC DNA]</scope>
    <source>
        <strain evidence="4">201702476</strain>
    </source>
</reference>
<protein>
    <submittedName>
        <fullName evidence="4">SDR family oxidoreductase</fullName>
    </submittedName>
</protein>
<comment type="similarity">
    <text evidence="1 3">Belongs to the short-chain dehydrogenases/reductases (SDR) family.</text>
</comment>
<dbReference type="Pfam" id="PF00106">
    <property type="entry name" value="adh_short"/>
    <property type="match status" value="1"/>
</dbReference>
<keyword evidence="2" id="KW-0560">Oxidoreductase</keyword>
<dbReference type="PRINTS" id="PR00080">
    <property type="entry name" value="SDRFAMILY"/>
</dbReference>
<accession>A0A4R9K7G9</accession>
<dbReference type="AlphaFoldDB" id="A0A4R9K7G9"/>
<dbReference type="CDD" id="cd05374">
    <property type="entry name" value="17beta-HSD-like_SDR_c"/>
    <property type="match status" value="1"/>
</dbReference>
<evidence type="ECO:0000256" key="3">
    <source>
        <dbReference type="RuleBase" id="RU000363"/>
    </source>
</evidence>
<dbReference type="InterPro" id="IPR036291">
    <property type="entry name" value="NAD(P)-bd_dom_sf"/>
</dbReference>
<dbReference type="PRINTS" id="PR00081">
    <property type="entry name" value="GDHRDH"/>
</dbReference>
<sequence>MSKQITKTVLITGSSTGIGRETALYFQKKGWNVAATMRTPSKETVLNKLENTIVPSLDVMDSKSIREAIQLTISKFGKIDAIVNNAGYGLVGPFEGASETQIKKQYDTNVFGLMNVTREMLPHFRTNKNGVFVNVASMGGRLVFPYYSLYHGTKWAVEGFTEALRFELEPLGIRVKIVEPGAIKTDFYDRSMENTVATSPVDYKMLCDKAFAKYEKSSAGATLPEKVAKVIFKAADDGSKKLRYPVGPDAKSLLFLRNLLPDGMYAKMIKLALL</sequence>
<dbReference type="Gene3D" id="3.40.50.720">
    <property type="entry name" value="NAD(P)-binding Rossmann-like Domain"/>
    <property type="match status" value="1"/>
</dbReference>
<dbReference type="GO" id="GO:0016491">
    <property type="term" value="F:oxidoreductase activity"/>
    <property type="evidence" value="ECO:0007669"/>
    <property type="project" value="UniProtKB-KW"/>
</dbReference>
<evidence type="ECO:0000256" key="2">
    <source>
        <dbReference type="ARBA" id="ARBA00023002"/>
    </source>
</evidence>
<dbReference type="OrthoDB" id="9775296at2"/>
<evidence type="ECO:0000256" key="1">
    <source>
        <dbReference type="ARBA" id="ARBA00006484"/>
    </source>
</evidence>
<name>A0A4R9K7G9_9LEPT</name>
<organism evidence="4 5">
    <name type="scientific">Leptospira ognonensis</name>
    <dbReference type="NCBI Taxonomy" id="2484945"/>
    <lineage>
        <taxon>Bacteria</taxon>
        <taxon>Pseudomonadati</taxon>
        <taxon>Spirochaetota</taxon>
        <taxon>Spirochaetia</taxon>
        <taxon>Leptospirales</taxon>
        <taxon>Leptospiraceae</taxon>
        <taxon>Leptospira</taxon>
    </lineage>
</organism>
<dbReference type="Proteomes" id="UP000297693">
    <property type="component" value="Unassembled WGS sequence"/>
</dbReference>
<dbReference type="SUPFAM" id="SSF51735">
    <property type="entry name" value="NAD(P)-binding Rossmann-fold domains"/>
    <property type="match status" value="1"/>
</dbReference>
<dbReference type="InterPro" id="IPR051911">
    <property type="entry name" value="SDR_oxidoreductase"/>
</dbReference>
<comment type="caution">
    <text evidence="4">The sequence shown here is derived from an EMBL/GenBank/DDBJ whole genome shotgun (WGS) entry which is preliminary data.</text>
</comment>